<evidence type="ECO:0000313" key="8">
    <source>
        <dbReference type="Proteomes" id="UP000608594"/>
    </source>
</evidence>
<comment type="similarity">
    <text evidence="2">Belongs to the bacterial solute-binding protein 5 family.</text>
</comment>
<keyword evidence="3" id="KW-0813">Transport</keyword>
<dbReference type="Gene3D" id="3.40.190.10">
    <property type="entry name" value="Periplasmic binding protein-like II"/>
    <property type="match status" value="1"/>
</dbReference>
<dbReference type="Gene3D" id="3.90.76.10">
    <property type="entry name" value="Dipeptide-binding Protein, Domain 1"/>
    <property type="match status" value="1"/>
</dbReference>
<dbReference type="GO" id="GO:0030288">
    <property type="term" value="C:outer membrane-bounded periplasmic space"/>
    <property type="evidence" value="ECO:0007669"/>
    <property type="project" value="TreeGrafter"/>
</dbReference>
<evidence type="ECO:0000256" key="1">
    <source>
        <dbReference type="ARBA" id="ARBA00004418"/>
    </source>
</evidence>
<proteinExistence type="inferred from homology"/>
<organism evidence="7 8">
    <name type="scientific">Paracoccus amoyensis</name>
    <dbReference type="NCBI Taxonomy" id="2760093"/>
    <lineage>
        <taxon>Bacteria</taxon>
        <taxon>Pseudomonadati</taxon>
        <taxon>Pseudomonadota</taxon>
        <taxon>Alphaproteobacteria</taxon>
        <taxon>Rhodobacterales</taxon>
        <taxon>Paracoccaceae</taxon>
        <taxon>Paracoccus</taxon>
    </lineage>
</organism>
<feature type="signal peptide" evidence="5">
    <location>
        <begin position="1"/>
        <end position="24"/>
    </location>
</feature>
<keyword evidence="4 5" id="KW-0732">Signal</keyword>
<comment type="caution">
    <text evidence="7">The sequence shown here is derived from an EMBL/GenBank/DDBJ whole genome shotgun (WGS) entry which is preliminary data.</text>
</comment>
<reference evidence="7" key="1">
    <citation type="submission" date="2020-08" db="EMBL/GenBank/DDBJ databases">
        <title>Paracoccus amoyensis sp. nov., isolated from the surface seawater at coast of Xiamen, Fujian.</title>
        <authorList>
            <person name="Lyu L."/>
        </authorList>
    </citation>
    <scope>NUCLEOTIDE SEQUENCE</scope>
    <source>
        <strain evidence="7">11-3</strain>
    </source>
</reference>
<dbReference type="PANTHER" id="PTHR30290:SF10">
    <property type="entry name" value="PERIPLASMIC OLIGOPEPTIDE-BINDING PROTEIN-RELATED"/>
    <property type="match status" value="1"/>
</dbReference>
<dbReference type="GO" id="GO:0015833">
    <property type="term" value="P:peptide transport"/>
    <property type="evidence" value="ECO:0007669"/>
    <property type="project" value="TreeGrafter"/>
</dbReference>
<dbReference type="PIRSF" id="PIRSF002741">
    <property type="entry name" value="MppA"/>
    <property type="match status" value="1"/>
</dbReference>
<evidence type="ECO:0000313" key="7">
    <source>
        <dbReference type="EMBL" id="MBC9245902.1"/>
    </source>
</evidence>
<dbReference type="InterPro" id="IPR030678">
    <property type="entry name" value="Peptide/Ni-bd"/>
</dbReference>
<dbReference type="CDD" id="cd08504">
    <property type="entry name" value="PBP2_OppA"/>
    <property type="match status" value="1"/>
</dbReference>
<feature type="domain" description="Solute-binding protein family 5" evidence="6">
    <location>
        <begin position="80"/>
        <end position="460"/>
    </location>
</feature>
<dbReference type="Proteomes" id="UP000608594">
    <property type="component" value="Unassembled WGS sequence"/>
</dbReference>
<dbReference type="InterPro" id="IPR039424">
    <property type="entry name" value="SBP_5"/>
</dbReference>
<evidence type="ECO:0000256" key="3">
    <source>
        <dbReference type="ARBA" id="ARBA00022448"/>
    </source>
</evidence>
<dbReference type="InterPro" id="IPR000914">
    <property type="entry name" value="SBP_5_dom"/>
</dbReference>
<accession>A0A926J566</accession>
<comment type="subcellular location">
    <subcellularLocation>
        <location evidence="1">Periplasm</location>
    </subcellularLocation>
</comment>
<protein>
    <submittedName>
        <fullName evidence="7">Peptide ABC transporter substrate-binding protein</fullName>
    </submittedName>
</protein>
<dbReference type="FunFam" id="3.90.76.10:FF:000001">
    <property type="entry name" value="Oligopeptide ABC transporter substrate-binding protein"/>
    <property type="match status" value="1"/>
</dbReference>
<dbReference type="EMBL" id="JACOQL010000001">
    <property type="protein sequence ID" value="MBC9245902.1"/>
    <property type="molecule type" value="Genomic_DNA"/>
</dbReference>
<evidence type="ECO:0000259" key="6">
    <source>
        <dbReference type="Pfam" id="PF00496"/>
    </source>
</evidence>
<dbReference type="SUPFAM" id="SSF53850">
    <property type="entry name" value="Periplasmic binding protein-like II"/>
    <property type="match status" value="1"/>
</dbReference>
<dbReference type="Gene3D" id="3.10.105.10">
    <property type="entry name" value="Dipeptide-binding Protein, Domain 3"/>
    <property type="match status" value="1"/>
</dbReference>
<name>A0A926J566_9RHOB</name>
<feature type="chain" id="PRO_5037694233" evidence="5">
    <location>
        <begin position="25"/>
        <end position="538"/>
    </location>
</feature>
<dbReference type="PANTHER" id="PTHR30290">
    <property type="entry name" value="PERIPLASMIC BINDING COMPONENT OF ABC TRANSPORTER"/>
    <property type="match status" value="1"/>
</dbReference>
<evidence type="ECO:0000256" key="2">
    <source>
        <dbReference type="ARBA" id="ARBA00005695"/>
    </source>
</evidence>
<dbReference type="GO" id="GO:1904680">
    <property type="term" value="F:peptide transmembrane transporter activity"/>
    <property type="evidence" value="ECO:0007669"/>
    <property type="project" value="TreeGrafter"/>
</dbReference>
<evidence type="ECO:0000256" key="4">
    <source>
        <dbReference type="ARBA" id="ARBA00022729"/>
    </source>
</evidence>
<dbReference type="AlphaFoldDB" id="A0A926J566"/>
<dbReference type="Pfam" id="PF00496">
    <property type="entry name" value="SBP_bac_5"/>
    <property type="match status" value="1"/>
</dbReference>
<sequence>MTKLFTTTALLAALALPAFAPALAAQPGEGETLAENQDLKFWILDAFKSLDPQLTSSRTDSDMIRQLFEGLLNEDSTGAMVPGVAETWDVSEDGLTYTFHLRDSNWSNGEPVTANDFVYAWRRAVNPETASEYAWFMELMNLVNASEIVKGEKAPEELGVTAVDDKTLEVKLTKPTPYFLKTLSHSTTYPVPQAVIEAEGDAWTQPGKMVGNGAYVLQSHDLGVEAVAVKNDQYWDAEHTIMDEVKFITVNDQNIGLTRYLAGEIDWMNTLPAGRLPQLQQEYPDEAISAPWSCSYAYIFNLSDKGPEELKDARVRQALAYAIDRDIIVDRVLQGGQRPAFNWVHWATEGYTIPEEDWGQWTQAERVEKAKELLAEAGYGPDNPLNLSIQYNTSEDHKKLAIAVQQFWKAIGVNVTLNNYEWKVHIDRLNNQDFEVARYAWCGDYNEASTYLDYFRSGGYNQGKWTNADYDKLLADSATAENPNDLYRQAEEILIDEMALAPVYHYAMAQMIKPDIRGVPLENVMSAWYAKDMYRVAE</sequence>
<keyword evidence="8" id="KW-1185">Reference proteome</keyword>
<gene>
    <name evidence="7" type="ORF">H4P12_04045</name>
</gene>
<dbReference type="RefSeq" id="WP_187792288.1">
    <property type="nucleotide sequence ID" value="NZ_JACOQL010000001.1"/>
</dbReference>
<dbReference type="GO" id="GO:0043190">
    <property type="term" value="C:ATP-binding cassette (ABC) transporter complex"/>
    <property type="evidence" value="ECO:0007669"/>
    <property type="project" value="InterPro"/>
</dbReference>
<evidence type="ECO:0000256" key="5">
    <source>
        <dbReference type="SAM" id="SignalP"/>
    </source>
</evidence>